<comment type="similarity">
    <text evidence="1">Belongs to the small GTPase superfamily. Ras family.</text>
</comment>
<evidence type="ECO:0000256" key="3">
    <source>
        <dbReference type="ARBA" id="ARBA00022801"/>
    </source>
</evidence>
<dbReference type="GO" id="GO:0003925">
    <property type="term" value="F:G protein activity"/>
    <property type="evidence" value="ECO:0007669"/>
    <property type="project" value="UniProtKB-EC"/>
</dbReference>
<accession>A0AAW2HV07</accession>
<feature type="region of interest" description="Disordered" evidence="5">
    <location>
        <begin position="183"/>
        <end position="224"/>
    </location>
</feature>
<dbReference type="PRINTS" id="PR00449">
    <property type="entry name" value="RASTRNSFRMNG"/>
</dbReference>
<dbReference type="Gene3D" id="3.40.50.300">
    <property type="entry name" value="P-loop containing nucleotide triphosphate hydrolases"/>
    <property type="match status" value="1"/>
</dbReference>
<dbReference type="InterPro" id="IPR051065">
    <property type="entry name" value="Ras-related_GTPase"/>
</dbReference>
<feature type="compositionally biased region" description="Low complexity" evidence="5">
    <location>
        <begin position="202"/>
        <end position="216"/>
    </location>
</feature>
<comment type="caution">
    <text evidence="6">The sequence shown here is derived from an EMBL/GenBank/DDBJ whole genome shotgun (WGS) entry which is preliminary data.</text>
</comment>
<dbReference type="InterPro" id="IPR027417">
    <property type="entry name" value="P-loop_NTPase"/>
</dbReference>
<evidence type="ECO:0000313" key="6">
    <source>
        <dbReference type="EMBL" id="KAL0273371.1"/>
    </source>
</evidence>
<evidence type="ECO:0000256" key="2">
    <source>
        <dbReference type="ARBA" id="ARBA00011984"/>
    </source>
</evidence>
<sequence length="237" mass="26741">MVLGQEGVGKSALVVRFITRRFIGEYDRNLEKVYSFQTSMDNESVSFEILDTVGQPQDEGCLLRESNIRWAEAFILMYSVTDKCSFEDCTRLKFLVNYNKRRKRLGSECKDAAMDVPVLLIGNKTDLARDRMVSKEEGLKRSKDIGCVCFHEISVRESVDQVRYVFRDVFHFWKAHKKLSKLKRSSSESENGSRSCAEHRGVPCSSKSPSPSAGGSDCTLTGTSTSRFFGQKRISGA</sequence>
<dbReference type="SMART" id="SM00175">
    <property type="entry name" value="RAB"/>
    <property type="match status" value="1"/>
</dbReference>
<organism evidence="6">
    <name type="scientific">Menopon gallinae</name>
    <name type="common">poultry shaft louse</name>
    <dbReference type="NCBI Taxonomy" id="328185"/>
    <lineage>
        <taxon>Eukaryota</taxon>
        <taxon>Metazoa</taxon>
        <taxon>Ecdysozoa</taxon>
        <taxon>Arthropoda</taxon>
        <taxon>Hexapoda</taxon>
        <taxon>Insecta</taxon>
        <taxon>Pterygota</taxon>
        <taxon>Neoptera</taxon>
        <taxon>Paraneoptera</taxon>
        <taxon>Psocodea</taxon>
        <taxon>Troctomorpha</taxon>
        <taxon>Phthiraptera</taxon>
        <taxon>Amblycera</taxon>
        <taxon>Menoponidae</taxon>
        <taxon>Menopon</taxon>
    </lineage>
</organism>
<evidence type="ECO:0000256" key="5">
    <source>
        <dbReference type="SAM" id="MobiDB-lite"/>
    </source>
</evidence>
<dbReference type="PROSITE" id="PS51419">
    <property type="entry name" value="RAB"/>
    <property type="match status" value="1"/>
</dbReference>
<protein>
    <recommendedName>
        <fullName evidence="2">small monomeric GTPase</fullName>
        <ecNumber evidence="2">3.6.5.2</ecNumber>
    </recommendedName>
</protein>
<keyword evidence="3" id="KW-0378">Hydrolase</keyword>
<name>A0AAW2HV07_9NEOP</name>
<dbReference type="PROSITE" id="PS51421">
    <property type="entry name" value="RAS"/>
    <property type="match status" value="1"/>
</dbReference>
<comment type="catalytic activity">
    <reaction evidence="4">
        <text>GTP + H2O = GDP + phosphate + H(+)</text>
        <dbReference type="Rhea" id="RHEA:19669"/>
        <dbReference type="ChEBI" id="CHEBI:15377"/>
        <dbReference type="ChEBI" id="CHEBI:15378"/>
        <dbReference type="ChEBI" id="CHEBI:37565"/>
        <dbReference type="ChEBI" id="CHEBI:43474"/>
        <dbReference type="ChEBI" id="CHEBI:58189"/>
        <dbReference type="EC" id="3.6.5.2"/>
    </reaction>
</comment>
<dbReference type="Pfam" id="PF00071">
    <property type="entry name" value="Ras"/>
    <property type="match status" value="1"/>
</dbReference>
<gene>
    <name evidence="6" type="ORF">PYX00_006053</name>
</gene>
<reference evidence="6" key="1">
    <citation type="journal article" date="2024" name="Gigascience">
        <title>Chromosome-level genome of the poultry shaft louse Menopon gallinae provides insight into the host-switching and adaptive evolution of parasitic lice.</title>
        <authorList>
            <person name="Xu Y."/>
            <person name="Ma L."/>
            <person name="Liu S."/>
            <person name="Liang Y."/>
            <person name="Liu Q."/>
            <person name="He Z."/>
            <person name="Tian L."/>
            <person name="Duan Y."/>
            <person name="Cai W."/>
            <person name="Li H."/>
            <person name="Song F."/>
        </authorList>
    </citation>
    <scope>NUCLEOTIDE SEQUENCE</scope>
    <source>
        <strain evidence="6">Cailab_2023a</strain>
    </source>
</reference>
<evidence type="ECO:0000256" key="1">
    <source>
        <dbReference type="ARBA" id="ARBA00008344"/>
    </source>
</evidence>
<dbReference type="PANTHER" id="PTHR45704">
    <property type="entry name" value="RAS-LIKE FAMILY MEMBER 11"/>
    <property type="match status" value="1"/>
</dbReference>
<evidence type="ECO:0000256" key="4">
    <source>
        <dbReference type="ARBA" id="ARBA00048098"/>
    </source>
</evidence>
<dbReference type="EMBL" id="JARGDH010000003">
    <property type="protein sequence ID" value="KAL0273371.1"/>
    <property type="molecule type" value="Genomic_DNA"/>
</dbReference>
<dbReference type="EC" id="3.6.5.2" evidence="2"/>
<dbReference type="SMART" id="SM00174">
    <property type="entry name" value="RHO"/>
    <property type="match status" value="1"/>
</dbReference>
<proteinExistence type="inferred from homology"/>
<dbReference type="SMART" id="SM00173">
    <property type="entry name" value="RAS"/>
    <property type="match status" value="1"/>
</dbReference>
<dbReference type="AlphaFoldDB" id="A0AAW2HV07"/>
<dbReference type="InterPro" id="IPR001806">
    <property type="entry name" value="Small_GTPase"/>
</dbReference>
<dbReference type="SUPFAM" id="SSF52540">
    <property type="entry name" value="P-loop containing nucleoside triphosphate hydrolases"/>
    <property type="match status" value="1"/>
</dbReference>
<dbReference type="GO" id="GO:0005525">
    <property type="term" value="F:GTP binding"/>
    <property type="evidence" value="ECO:0007669"/>
    <property type="project" value="InterPro"/>
</dbReference>